<dbReference type="PANTHER" id="PTHR34379:SF14">
    <property type="match status" value="1"/>
</dbReference>
<feature type="compositionally biased region" description="Low complexity" evidence="1">
    <location>
        <begin position="169"/>
        <end position="183"/>
    </location>
</feature>
<dbReference type="Proteomes" id="UP000479710">
    <property type="component" value="Unassembled WGS sequence"/>
</dbReference>
<feature type="compositionally biased region" description="Acidic residues" evidence="1">
    <location>
        <begin position="13"/>
        <end position="22"/>
    </location>
</feature>
<protein>
    <submittedName>
        <fullName evidence="2">Uncharacterized protein</fullName>
    </submittedName>
</protein>
<reference evidence="2 3" key="1">
    <citation type="submission" date="2019-11" db="EMBL/GenBank/DDBJ databases">
        <title>Whole genome sequence of Oryza granulata.</title>
        <authorList>
            <person name="Li W."/>
        </authorList>
    </citation>
    <scope>NUCLEOTIDE SEQUENCE [LARGE SCALE GENOMIC DNA]</scope>
    <source>
        <strain evidence="3">cv. Menghai</strain>
        <tissue evidence="2">Leaf</tissue>
    </source>
</reference>
<comment type="caution">
    <text evidence="2">The sequence shown here is derived from an EMBL/GenBank/DDBJ whole genome shotgun (WGS) entry which is preliminary data.</text>
</comment>
<keyword evidence="3" id="KW-1185">Reference proteome</keyword>
<evidence type="ECO:0000313" key="2">
    <source>
        <dbReference type="EMBL" id="KAF0930219.1"/>
    </source>
</evidence>
<name>A0A6G1F053_9ORYZ</name>
<feature type="region of interest" description="Disordered" evidence="1">
    <location>
        <begin position="71"/>
        <end position="90"/>
    </location>
</feature>
<dbReference type="OrthoDB" id="1886721at2759"/>
<dbReference type="InterPro" id="IPR040411">
    <property type="entry name" value="At5g23160-like"/>
</dbReference>
<evidence type="ECO:0000256" key="1">
    <source>
        <dbReference type="SAM" id="MobiDB-lite"/>
    </source>
</evidence>
<evidence type="ECO:0000313" key="3">
    <source>
        <dbReference type="Proteomes" id="UP000479710"/>
    </source>
</evidence>
<accession>A0A6G1F053</accession>
<dbReference type="EMBL" id="SPHZ02000002">
    <property type="protein sequence ID" value="KAF0930219.1"/>
    <property type="molecule type" value="Genomic_DNA"/>
</dbReference>
<sequence>MRRAGEDRGGGQGDDECGGGGGQEEEAAGCCSCLPFCSLWGSRKKRRRRRQRGRFRLRLRLSWFSWPWRKNSGKKKTTTTEAKGRKGMKSRMLLLLSSSSSSSSSSPAKKALATSVSAAAGSLLLPKVSSFADGKKQRSGSKPLPRQTVGDAAAPAKETAPPSRPEMTACRQPCPRPAAAGAGLQRAPSRRHGSFRRDGGGGSTGGLWTMATTLGVIVFFGRVTAVAFLCSCLYAARFVRAQAAGAAAAKGKGGGLVTVGDGGSGRFGERAAEERPVMVDTCTEEYKKKVVMEGLLDRGGMRLSSRFL</sequence>
<dbReference type="AlphaFoldDB" id="A0A6G1F053"/>
<gene>
    <name evidence="2" type="ORF">E2562_030864</name>
</gene>
<feature type="region of interest" description="Disordered" evidence="1">
    <location>
        <begin position="131"/>
        <end position="202"/>
    </location>
</feature>
<proteinExistence type="predicted"/>
<feature type="region of interest" description="Disordered" evidence="1">
    <location>
        <begin position="1"/>
        <end position="22"/>
    </location>
</feature>
<dbReference type="PANTHER" id="PTHR34379">
    <property type="entry name" value="OS07G0553800 PROTEIN"/>
    <property type="match status" value="1"/>
</dbReference>
<organism evidence="2 3">
    <name type="scientific">Oryza meyeriana var. granulata</name>
    <dbReference type="NCBI Taxonomy" id="110450"/>
    <lineage>
        <taxon>Eukaryota</taxon>
        <taxon>Viridiplantae</taxon>
        <taxon>Streptophyta</taxon>
        <taxon>Embryophyta</taxon>
        <taxon>Tracheophyta</taxon>
        <taxon>Spermatophyta</taxon>
        <taxon>Magnoliopsida</taxon>
        <taxon>Liliopsida</taxon>
        <taxon>Poales</taxon>
        <taxon>Poaceae</taxon>
        <taxon>BOP clade</taxon>
        <taxon>Oryzoideae</taxon>
        <taxon>Oryzeae</taxon>
        <taxon>Oryzinae</taxon>
        <taxon>Oryza</taxon>
        <taxon>Oryza meyeriana</taxon>
    </lineage>
</organism>